<organism evidence="1 2">
    <name type="scientific">Naganishia onofrii</name>
    <dbReference type="NCBI Taxonomy" id="1851511"/>
    <lineage>
        <taxon>Eukaryota</taxon>
        <taxon>Fungi</taxon>
        <taxon>Dikarya</taxon>
        <taxon>Basidiomycota</taxon>
        <taxon>Agaricomycotina</taxon>
        <taxon>Tremellomycetes</taxon>
        <taxon>Filobasidiales</taxon>
        <taxon>Filobasidiaceae</taxon>
        <taxon>Naganishia</taxon>
    </lineage>
</organism>
<reference evidence="1" key="1">
    <citation type="submission" date="2023-04" db="EMBL/GenBank/DDBJ databases">
        <title>Draft Genome sequencing of Naganishia species isolated from polar environments using Oxford Nanopore Technology.</title>
        <authorList>
            <person name="Leo P."/>
            <person name="Venkateswaran K."/>
        </authorList>
    </citation>
    <scope>NUCLEOTIDE SEQUENCE</scope>
    <source>
        <strain evidence="1">DBVPG 5303</strain>
    </source>
</reference>
<name>A0ACC2XTX5_9TREE</name>
<dbReference type="EMBL" id="JASBWV010000006">
    <property type="protein sequence ID" value="KAJ9126137.1"/>
    <property type="molecule type" value="Genomic_DNA"/>
</dbReference>
<comment type="caution">
    <text evidence="1">The sequence shown here is derived from an EMBL/GenBank/DDBJ whole genome shotgun (WGS) entry which is preliminary data.</text>
</comment>
<dbReference type="Proteomes" id="UP001234202">
    <property type="component" value="Unassembled WGS sequence"/>
</dbReference>
<gene>
    <name evidence="1" type="ORF">QFC24_002410</name>
</gene>
<keyword evidence="2" id="KW-1185">Reference proteome</keyword>
<sequence length="457" mass="49626">MDFFSSDTDKFATSTAKTVTTTRTTVAVRREERLSQAKKPRRDAPPPAHVQRINVLKRERKSTPVQARTVSRTLTPTPAIKQTTVNSPRKRQRRSPSASSSSSASSPPPEFEDTQQHKTSPSHRSGEDSPSYALHQVLTDASPITRQVFRPSLIHSKASRDAPAADARWRGFIPSTSIVADHLPKYRPYFPQEGFAIAGDRPPEVELCYPAAGCSEKFPLIVPRTSNEYNPIEDLKSAIEAIILVYIPPIYGHIFGRDELVAHKRLLTSSSSVYSAPTSHPPSPHGSASPFPSGTAHFASSPAPGTPVGISTPVPGGSSAMTASTTSGIKPGESIWRALQRGYNRALGPLFVSAVEKFNTTLVDLRPEIAAHLATAFPSPSADVTEAEVPSPPGLNMQLWQILCELVAAQCYQRVVGPQIGSVHDYEPFSDNVYGELEPMFVSKILRENPLGPKNVL</sequence>
<evidence type="ECO:0000313" key="2">
    <source>
        <dbReference type="Proteomes" id="UP001234202"/>
    </source>
</evidence>
<accession>A0ACC2XTX5</accession>
<proteinExistence type="predicted"/>
<protein>
    <submittedName>
        <fullName evidence="1">Uncharacterized protein</fullName>
    </submittedName>
</protein>
<evidence type="ECO:0000313" key="1">
    <source>
        <dbReference type="EMBL" id="KAJ9126137.1"/>
    </source>
</evidence>